<dbReference type="PROSITE" id="PS50206">
    <property type="entry name" value="RHODANESE_3"/>
    <property type="match status" value="1"/>
</dbReference>
<organism evidence="2 3">
    <name type="scientific">Chenopodium quinoa</name>
    <name type="common">Quinoa</name>
    <dbReference type="NCBI Taxonomy" id="63459"/>
    <lineage>
        <taxon>Eukaryota</taxon>
        <taxon>Viridiplantae</taxon>
        <taxon>Streptophyta</taxon>
        <taxon>Embryophyta</taxon>
        <taxon>Tracheophyta</taxon>
        <taxon>Spermatophyta</taxon>
        <taxon>Magnoliopsida</taxon>
        <taxon>eudicotyledons</taxon>
        <taxon>Gunneridae</taxon>
        <taxon>Pentapetalae</taxon>
        <taxon>Caryophyllales</taxon>
        <taxon>Chenopodiaceae</taxon>
        <taxon>Chenopodioideae</taxon>
        <taxon>Atripliceae</taxon>
        <taxon>Chenopodium</taxon>
    </lineage>
</organism>
<dbReference type="RefSeq" id="XP_021768247.1">
    <property type="nucleotide sequence ID" value="XM_021912555.1"/>
</dbReference>
<dbReference type="InterPro" id="IPR001763">
    <property type="entry name" value="Rhodanese-like_dom"/>
</dbReference>
<dbReference type="PANTHER" id="PTHR45510">
    <property type="entry name" value="RHODANESE-LIKE DOMAIN-CONTAINING PROTEIN 10"/>
    <property type="match status" value="1"/>
</dbReference>
<dbReference type="KEGG" id="cqi:110732595"/>
<dbReference type="AlphaFoldDB" id="A0A803L652"/>
<evidence type="ECO:0000259" key="1">
    <source>
        <dbReference type="PROSITE" id="PS50206"/>
    </source>
</evidence>
<reference evidence="2" key="2">
    <citation type="submission" date="2021-03" db="UniProtKB">
        <authorList>
            <consortium name="EnsemblPlants"/>
        </authorList>
    </citation>
    <scope>IDENTIFICATION</scope>
</reference>
<dbReference type="SMART" id="SM00450">
    <property type="entry name" value="RHOD"/>
    <property type="match status" value="1"/>
</dbReference>
<dbReference type="GO" id="GO:0009507">
    <property type="term" value="C:chloroplast"/>
    <property type="evidence" value="ECO:0007669"/>
    <property type="project" value="TreeGrafter"/>
</dbReference>
<dbReference type="SUPFAM" id="SSF52821">
    <property type="entry name" value="Rhodanese/Cell cycle control phosphatase"/>
    <property type="match status" value="1"/>
</dbReference>
<protein>
    <recommendedName>
        <fullName evidence="1">Rhodanese domain-containing protein</fullName>
    </recommendedName>
</protein>
<name>A0A803L652_CHEQI</name>
<gene>
    <name evidence="2" type="primary">LOC110732595</name>
</gene>
<dbReference type="PANTHER" id="PTHR45510:SF1">
    <property type="entry name" value="RHODANESE-LIKE DOMAIN-CONTAINING PROTEIN 10"/>
    <property type="match status" value="1"/>
</dbReference>
<sequence>MATLHLNPQSLALKLDKKLTNIYPYASRNSFNLPINASLGGGKSGKQLIESGIVRAIPPKEAAIALKSDGLKLLDVRPEWEREKARVSGSLHVPLFIKDTDNSLITLLKKWVHLGYIGLWTGQKFTTINSEFVSQVQQIVPDKDTMLLVACGEGLRSIVAVSKLHEVGYKNLGWLAGGFTRAKDGDFPVEGDEKLQYATIGGVSYYFLKLLTLLQAADTSN</sequence>
<dbReference type="InterPro" id="IPR044614">
    <property type="entry name" value="STR10"/>
</dbReference>
<dbReference type="EnsemblPlants" id="AUR62007341-RA">
    <property type="protein sequence ID" value="AUR62007341-RA:cds"/>
    <property type="gene ID" value="AUR62007341"/>
</dbReference>
<proteinExistence type="predicted"/>
<dbReference type="FunFam" id="3.40.250.10:FF:000047">
    <property type="entry name" value="Rhodanese-like domain-containing protein 10"/>
    <property type="match status" value="1"/>
</dbReference>
<dbReference type="InterPro" id="IPR036873">
    <property type="entry name" value="Rhodanese-like_dom_sf"/>
</dbReference>
<dbReference type="Gramene" id="AUR62007341-RA">
    <property type="protein sequence ID" value="AUR62007341-RA:cds"/>
    <property type="gene ID" value="AUR62007341"/>
</dbReference>
<dbReference type="GeneID" id="110732595"/>
<dbReference type="OrthoDB" id="566238at2759"/>
<dbReference type="Gene3D" id="3.40.250.10">
    <property type="entry name" value="Rhodanese-like domain"/>
    <property type="match status" value="1"/>
</dbReference>
<evidence type="ECO:0000313" key="3">
    <source>
        <dbReference type="Proteomes" id="UP000596660"/>
    </source>
</evidence>
<reference evidence="2" key="1">
    <citation type="journal article" date="2017" name="Nature">
        <title>The genome of Chenopodium quinoa.</title>
        <authorList>
            <person name="Jarvis D.E."/>
            <person name="Ho Y.S."/>
            <person name="Lightfoot D.J."/>
            <person name="Schmoeckel S.M."/>
            <person name="Li B."/>
            <person name="Borm T.J.A."/>
            <person name="Ohyanagi H."/>
            <person name="Mineta K."/>
            <person name="Michell C.T."/>
            <person name="Saber N."/>
            <person name="Kharbatia N.M."/>
            <person name="Rupper R.R."/>
            <person name="Sharp A.R."/>
            <person name="Dally N."/>
            <person name="Boughton B.A."/>
            <person name="Woo Y.H."/>
            <person name="Gao G."/>
            <person name="Schijlen E.G.W.M."/>
            <person name="Guo X."/>
            <person name="Momin A.A."/>
            <person name="Negrao S."/>
            <person name="Al-Babili S."/>
            <person name="Gehring C."/>
            <person name="Roessner U."/>
            <person name="Jung C."/>
            <person name="Murphy K."/>
            <person name="Arold S.T."/>
            <person name="Gojobori T."/>
            <person name="van der Linden C.G."/>
            <person name="van Loo E.N."/>
            <person name="Jellen E.N."/>
            <person name="Maughan P.J."/>
            <person name="Tester M."/>
        </authorList>
    </citation>
    <scope>NUCLEOTIDE SEQUENCE [LARGE SCALE GENOMIC DNA]</scope>
    <source>
        <strain evidence="2">cv. PI 614886</strain>
    </source>
</reference>
<dbReference type="CDD" id="cd00158">
    <property type="entry name" value="RHOD"/>
    <property type="match status" value="1"/>
</dbReference>
<dbReference type="Pfam" id="PF00581">
    <property type="entry name" value="Rhodanese"/>
    <property type="match status" value="1"/>
</dbReference>
<dbReference type="Proteomes" id="UP000596660">
    <property type="component" value="Unplaced"/>
</dbReference>
<accession>A0A803L652</accession>
<keyword evidence="3" id="KW-1185">Reference proteome</keyword>
<dbReference type="OMA" id="FTMINPD"/>
<feature type="domain" description="Rhodanese" evidence="1">
    <location>
        <begin position="67"/>
        <end position="191"/>
    </location>
</feature>
<evidence type="ECO:0000313" key="2">
    <source>
        <dbReference type="EnsemblPlants" id="AUR62007341-RA:cds"/>
    </source>
</evidence>